<feature type="domain" description="Alpha/beta hydrolase fold-3" evidence="3">
    <location>
        <begin position="74"/>
        <end position="275"/>
    </location>
</feature>
<dbReference type="SUPFAM" id="SSF53474">
    <property type="entry name" value="alpha/beta-Hydrolases"/>
    <property type="match status" value="1"/>
</dbReference>
<dbReference type="GO" id="GO:0004806">
    <property type="term" value="F:triacylglycerol lipase activity"/>
    <property type="evidence" value="ECO:0007669"/>
    <property type="project" value="TreeGrafter"/>
</dbReference>
<reference evidence="4 5" key="1">
    <citation type="submission" date="2018-03" db="EMBL/GenBank/DDBJ databases">
        <title>Genomic Encyclopedia of Archaeal and Bacterial Type Strains, Phase II (KMG-II): from individual species to whole genera.</title>
        <authorList>
            <person name="Goeker M."/>
        </authorList>
    </citation>
    <scope>NUCLEOTIDE SEQUENCE [LARGE SCALE GENOMIC DNA]</scope>
    <source>
        <strain evidence="4 5">DSM 44720</strain>
    </source>
</reference>
<dbReference type="Pfam" id="PF07859">
    <property type="entry name" value="Abhydrolase_3"/>
    <property type="match status" value="1"/>
</dbReference>
<dbReference type="PANTHER" id="PTHR48081:SF30">
    <property type="entry name" value="ACETYL-HYDROLASE LIPR-RELATED"/>
    <property type="match status" value="1"/>
</dbReference>
<dbReference type="AlphaFoldDB" id="A0A2T0SSG1"/>
<dbReference type="InterPro" id="IPR029058">
    <property type="entry name" value="AB_hydrolase_fold"/>
</dbReference>
<dbReference type="EMBL" id="PVTF01000012">
    <property type="protein sequence ID" value="PRY36352.1"/>
    <property type="molecule type" value="Genomic_DNA"/>
</dbReference>
<evidence type="ECO:0000313" key="4">
    <source>
        <dbReference type="EMBL" id="PRY36352.1"/>
    </source>
</evidence>
<dbReference type="InterPro" id="IPR002168">
    <property type="entry name" value="Lipase_GDXG_HIS_AS"/>
</dbReference>
<accession>A0A2T0SSG1</accession>
<evidence type="ECO:0000256" key="1">
    <source>
        <dbReference type="ARBA" id="ARBA00010515"/>
    </source>
</evidence>
<dbReference type="Gene3D" id="3.40.50.1820">
    <property type="entry name" value="alpha/beta hydrolase"/>
    <property type="match status" value="1"/>
</dbReference>
<name>A0A2T0SSG1_9PSEU</name>
<dbReference type="RefSeq" id="WP_106192916.1">
    <property type="nucleotide sequence ID" value="NZ_PVTF01000012.1"/>
</dbReference>
<comment type="similarity">
    <text evidence="1">Belongs to the 'GDXG' lipolytic enzyme family.</text>
</comment>
<evidence type="ECO:0000256" key="2">
    <source>
        <dbReference type="ARBA" id="ARBA00022801"/>
    </source>
</evidence>
<keyword evidence="5" id="KW-1185">Reference proteome</keyword>
<evidence type="ECO:0000313" key="5">
    <source>
        <dbReference type="Proteomes" id="UP000239494"/>
    </source>
</evidence>
<dbReference type="Proteomes" id="UP000239494">
    <property type="component" value="Unassembled WGS sequence"/>
</dbReference>
<keyword evidence="2" id="KW-0378">Hydrolase</keyword>
<evidence type="ECO:0000259" key="3">
    <source>
        <dbReference type="Pfam" id="PF07859"/>
    </source>
</evidence>
<sequence length="303" mass="31735">MPSTESDALRDLMTRMSERTAANPEMGLPELRGILDELSTLAAEPTGVTYEEVDAGGRPALWCDPIGAARDRVVLYFHGGGFMANSVGSHRKVAAHLAKAAGIRALVLEFRLAPENPFPAQLDDAVAAYEWLLANGFEAGGIATAGDSAGGNLATSTALRLRDEGRPVPAAVVAMSPWYDLEATEGTLDTNEKTDAFLNRQLVQGLAAMFLGADGSAKDPLANPLHADLAGLPPVYLSAGGHEALLDNAERFAGLARAAGVDTTLEVSPGMQHVYPLMAGRAPEADRTLAAVATWLRPLLGLA</sequence>
<comment type="caution">
    <text evidence="4">The sequence shown here is derived from an EMBL/GenBank/DDBJ whole genome shotgun (WGS) entry which is preliminary data.</text>
</comment>
<dbReference type="InterPro" id="IPR013094">
    <property type="entry name" value="AB_hydrolase_3"/>
</dbReference>
<dbReference type="InterPro" id="IPR050300">
    <property type="entry name" value="GDXG_lipolytic_enzyme"/>
</dbReference>
<organism evidence="4 5">
    <name type="scientific">Umezawaea tangerina</name>
    <dbReference type="NCBI Taxonomy" id="84725"/>
    <lineage>
        <taxon>Bacteria</taxon>
        <taxon>Bacillati</taxon>
        <taxon>Actinomycetota</taxon>
        <taxon>Actinomycetes</taxon>
        <taxon>Pseudonocardiales</taxon>
        <taxon>Pseudonocardiaceae</taxon>
        <taxon>Umezawaea</taxon>
    </lineage>
</organism>
<dbReference type="PROSITE" id="PS01173">
    <property type="entry name" value="LIPASE_GDXG_HIS"/>
    <property type="match status" value="1"/>
</dbReference>
<dbReference type="PANTHER" id="PTHR48081">
    <property type="entry name" value="AB HYDROLASE SUPERFAMILY PROTEIN C4A8.06C"/>
    <property type="match status" value="1"/>
</dbReference>
<gene>
    <name evidence="4" type="ORF">CLV43_112280</name>
</gene>
<protein>
    <submittedName>
        <fullName evidence="4">Acetyl esterase/lipase</fullName>
    </submittedName>
</protein>
<proteinExistence type="inferred from homology"/>
<dbReference type="OrthoDB" id="128186at2"/>